<evidence type="ECO:0000313" key="12">
    <source>
        <dbReference type="EMBL" id="KAJ8398380.1"/>
    </source>
</evidence>
<proteinExistence type="predicted"/>
<dbReference type="AlphaFoldDB" id="A0AAD7S9D8"/>
<keyword evidence="3 10" id="KW-1133">Transmembrane helix</keyword>
<dbReference type="PRINTS" id="PR00241">
    <property type="entry name" value="ANGIOTENSINR"/>
</dbReference>
<reference evidence="12" key="1">
    <citation type="journal article" date="2023" name="Science">
        <title>Genome structures resolve the early diversification of teleost fishes.</title>
        <authorList>
            <person name="Parey E."/>
            <person name="Louis A."/>
            <person name="Montfort J."/>
            <person name="Bouchez O."/>
            <person name="Roques C."/>
            <person name="Iampietro C."/>
            <person name="Lluch J."/>
            <person name="Castinel A."/>
            <person name="Donnadieu C."/>
            <person name="Desvignes T."/>
            <person name="Floi Bucao C."/>
            <person name="Jouanno E."/>
            <person name="Wen M."/>
            <person name="Mejri S."/>
            <person name="Dirks R."/>
            <person name="Jansen H."/>
            <person name="Henkel C."/>
            <person name="Chen W.J."/>
            <person name="Zahm M."/>
            <person name="Cabau C."/>
            <person name="Klopp C."/>
            <person name="Thompson A.W."/>
            <person name="Robinson-Rechavi M."/>
            <person name="Braasch I."/>
            <person name="Lecointre G."/>
            <person name="Bobe J."/>
            <person name="Postlethwait J.H."/>
            <person name="Berthelot C."/>
            <person name="Roest Crollius H."/>
            <person name="Guiguen Y."/>
        </authorList>
    </citation>
    <scope>NUCLEOTIDE SEQUENCE</scope>
    <source>
        <strain evidence="12">NC1722</strain>
    </source>
</reference>
<evidence type="ECO:0000256" key="5">
    <source>
        <dbReference type="ARBA" id="ARBA00023136"/>
    </source>
</evidence>
<dbReference type="GO" id="GO:0060326">
    <property type="term" value="P:cell chemotaxis"/>
    <property type="evidence" value="ECO:0007669"/>
    <property type="project" value="TreeGrafter"/>
</dbReference>
<dbReference type="Proteomes" id="UP001221898">
    <property type="component" value="Unassembled WGS sequence"/>
</dbReference>
<comment type="caution">
    <text evidence="12">The sequence shown here is derived from an EMBL/GenBank/DDBJ whole genome shotgun (WGS) entry which is preliminary data.</text>
</comment>
<feature type="transmembrane region" description="Helical" evidence="10">
    <location>
        <begin position="50"/>
        <end position="76"/>
    </location>
</feature>
<accession>A0AAD7S9D8</accession>
<dbReference type="GO" id="GO:0007204">
    <property type="term" value="P:positive regulation of cytosolic calcium ion concentration"/>
    <property type="evidence" value="ECO:0007669"/>
    <property type="project" value="TreeGrafter"/>
</dbReference>
<evidence type="ECO:0000256" key="6">
    <source>
        <dbReference type="ARBA" id="ARBA00023157"/>
    </source>
</evidence>
<organism evidence="12 13">
    <name type="scientific">Aldrovandia affinis</name>
    <dbReference type="NCBI Taxonomy" id="143900"/>
    <lineage>
        <taxon>Eukaryota</taxon>
        <taxon>Metazoa</taxon>
        <taxon>Chordata</taxon>
        <taxon>Craniata</taxon>
        <taxon>Vertebrata</taxon>
        <taxon>Euteleostomi</taxon>
        <taxon>Actinopterygii</taxon>
        <taxon>Neopterygii</taxon>
        <taxon>Teleostei</taxon>
        <taxon>Notacanthiformes</taxon>
        <taxon>Halosauridae</taxon>
        <taxon>Aldrovandia</taxon>
    </lineage>
</organism>
<evidence type="ECO:0000256" key="1">
    <source>
        <dbReference type="ARBA" id="ARBA00004141"/>
    </source>
</evidence>
<keyword evidence="8" id="KW-0325">Glycoprotein</keyword>
<feature type="transmembrane region" description="Helical" evidence="10">
    <location>
        <begin position="88"/>
        <end position="109"/>
    </location>
</feature>
<dbReference type="InterPro" id="IPR000276">
    <property type="entry name" value="GPCR_Rhodpsn"/>
</dbReference>
<dbReference type="Pfam" id="PF00001">
    <property type="entry name" value="7tm_1"/>
    <property type="match status" value="1"/>
</dbReference>
<dbReference type="GO" id="GO:0016493">
    <property type="term" value="F:C-C chemokine receptor activity"/>
    <property type="evidence" value="ECO:0007669"/>
    <property type="project" value="TreeGrafter"/>
</dbReference>
<dbReference type="PRINTS" id="PR00237">
    <property type="entry name" value="GPCRRHODOPSN"/>
</dbReference>
<evidence type="ECO:0000256" key="2">
    <source>
        <dbReference type="ARBA" id="ARBA00022692"/>
    </source>
</evidence>
<keyword evidence="6" id="KW-1015">Disulfide bond</keyword>
<dbReference type="GO" id="GO:0006955">
    <property type="term" value="P:immune response"/>
    <property type="evidence" value="ECO:0007669"/>
    <property type="project" value="TreeGrafter"/>
</dbReference>
<dbReference type="Gene3D" id="1.20.1070.10">
    <property type="entry name" value="Rhodopsin 7-helix transmembrane proteins"/>
    <property type="match status" value="1"/>
</dbReference>
<dbReference type="InterPro" id="IPR017452">
    <property type="entry name" value="GPCR_Rhodpsn_7TM"/>
</dbReference>
<evidence type="ECO:0000256" key="9">
    <source>
        <dbReference type="ARBA" id="ARBA00023224"/>
    </source>
</evidence>
<evidence type="ECO:0000259" key="11">
    <source>
        <dbReference type="PROSITE" id="PS50262"/>
    </source>
</evidence>
<dbReference type="EMBL" id="JAINUG010000090">
    <property type="protein sequence ID" value="KAJ8398380.1"/>
    <property type="molecule type" value="Genomic_DNA"/>
</dbReference>
<feature type="transmembrane region" description="Helical" evidence="10">
    <location>
        <begin position="308"/>
        <end position="330"/>
    </location>
</feature>
<evidence type="ECO:0000313" key="13">
    <source>
        <dbReference type="Proteomes" id="UP001221898"/>
    </source>
</evidence>
<dbReference type="SUPFAM" id="SSF81321">
    <property type="entry name" value="Family A G protein-coupled receptor-like"/>
    <property type="match status" value="1"/>
</dbReference>
<comment type="subcellular location">
    <subcellularLocation>
        <location evidence="1">Membrane</location>
        <topology evidence="1">Multi-pass membrane protein</topology>
    </subcellularLocation>
</comment>
<keyword evidence="4" id="KW-0297">G-protein coupled receptor</keyword>
<evidence type="ECO:0000256" key="3">
    <source>
        <dbReference type="ARBA" id="ARBA00022989"/>
    </source>
</evidence>
<gene>
    <name evidence="12" type="ORF">AAFF_G00426350</name>
</gene>
<keyword evidence="7" id="KW-0675">Receptor</keyword>
<protein>
    <recommendedName>
        <fullName evidence="11">G-protein coupled receptors family 1 profile domain-containing protein</fullName>
    </recommendedName>
</protein>
<dbReference type="InterPro" id="IPR050119">
    <property type="entry name" value="CCR1-9-like"/>
</dbReference>
<dbReference type="PANTHER" id="PTHR10489:SF932">
    <property type="entry name" value="G-PROTEIN COUPLED RECEPTORS FAMILY 1 PROFILE DOMAIN-CONTAINING PROTEIN"/>
    <property type="match status" value="1"/>
</dbReference>
<dbReference type="GO" id="GO:0009897">
    <property type="term" value="C:external side of plasma membrane"/>
    <property type="evidence" value="ECO:0007669"/>
    <property type="project" value="TreeGrafter"/>
</dbReference>
<feature type="transmembrane region" description="Helical" evidence="10">
    <location>
        <begin position="170"/>
        <end position="192"/>
    </location>
</feature>
<feature type="transmembrane region" description="Helical" evidence="10">
    <location>
        <begin position="129"/>
        <end position="149"/>
    </location>
</feature>
<evidence type="ECO:0000256" key="4">
    <source>
        <dbReference type="ARBA" id="ARBA00023040"/>
    </source>
</evidence>
<evidence type="ECO:0000256" key="10">
    <source>
        <dbReference type="SAM" id="Phobius"/>
    </source>
</evidence>
<dbReference type="GO" id="GO:0019722">
    <property type="term" value="P:calcium-mediated signaling"/>
    <property type="evidence" value="ECO:0007669"/>
    <property type="project" value="TreeGrafter"/>
</dbReference>
<keyword evidence="9" id="KW-0807">Transducer</keyword>
<feature type="domain" description="G-protein coupled receptors family 1 profile" evidence="11">
    <location>
        <begin position="69"/>
        <end position="327"/>
    </location>
</feature>
<sequence length="412" mass="46240">MSASDFRRLQQFNKTLHLCNSNPVCDHTLLMYHNITNLDNVNLPGDGSPLIRGIISVVFFIVCALGVMGNMTVLYLLQSSRNIAKSTINFFVFNLAIADLLFSMVQPFWAVDVALDFSWPFGWCMCKAVSLLTAVNVYASVFFLTAMSVMRYCVVATALKPARPRAQKMFTLRLVTCLIWAGALLAAAPSVVFSSVANVGGDQLCLLRFPEGTFWLAVHHLLRVILGFLLPYTILIVSYLLLLCFICNHNLRGINPHRRAHVSNSVAVVVLSFCVCWFPYNIITFWGILIKLDVLEWTSSYYVTHVYVFPLATCLAHINTCMNPVIYCLARKEFRTALRKTFWRSSPSSLCKACLTGVSYSDVNTQEKNIAVQLKKIKCQTVQSYTKNSILSSTALSVVHKNCSPFTDMRDK</sequence>
<feature type="transmembrane region" description="Helical" evidence="10">
    <location>
        <begin position="266"/>
        <end position="288"/>
    </location>
</feature>
<evidence type="ECO:0000256" key="8">
    <source>
        <dbReference type="ARBA" id="ARBA00023180"/>
    </source>
</evidence>
<name>A0AAD7S9D8_9TELE</name>
<keyword evidence="2 10" id="KW-0812">Transmembrane</keyword>
<dbReference type="PANTHER" id="PTHR10489">
    <property type="entry name" value="CELL ADHESION MOLECULE"/>
    <property type="match status" value="1"/>
</dbReference>
<keyword evidence="5 10" id="KW-0472">Membrane</keyword>
<dbReference type="PROSITE" id="PS50262">
    <property type="entry name" value="G_PROTEIN_RECEP_F1_2"/>
    <property type="match status" value="1"/>
</dbReference>
<dbReference type="GO" id="GO:0019957">
    <property type="term" value="F:C-C chemokine binding"/>
    <property type="evidence" value="ECO:0007669"/>
    <property type="project" value="TreeGrafter"/>
</dbReference>
<feature type="transmembrane region" description="Helical" evidence="10">
    <location>
        <begin position="224"/>
        <end position="246"/>
    </location>
</feature>
<evidence type="ECO:0000256" key="7">
    <source>
        <dbReference type="ARBA" id="ARBA00023170"/>
    </source>
</evidence>
<dbReference type="InterPro" id="IPR000248">
    <property type="entry name" value="ATII_rcpt"/>
</dbReference>
<keyword evidence="13" id="KW-1185">Reference proteome</keyword>